<evidence type="ECO:0000313" key="3">
    <source>
        <dbReference type="Proteomes" id="UP000287651"/>
    </source>
</evidence>
<feature type="signal peptide" evidence="1">
    <location>
        <begin position="1"/>
        <end position="27"/>
    </location>
</feature>
<dbReference type="EMBL" id="AMZH03000051">
    <property type="protein sequence ID" value="RRT85855.1"/>
    <property type="molecule type" value="Genomic_DNA"/>
</dbReference>
<reference evidence="2 3" key="1">
    <citation type="journal article" date="2014" name="Agronomy (Basel)">
        <title>A Draft Genome Sequence for Ensete ventricosum, the Drought-Tolerant Tree Against Hunger.</title>
        <authorList>
            <person name="Harrison J."/>
            <person name="Moore K.A."/>
            <person name="Paszkiewicz K."/>
            <person name="Jones T."/>
            <person name="Grant M."/>
            <person name="Ambacheew D."/>
            <person name="Muzemil S."/>
            <person name="Studholme D.J."/>
        </authorList>
    </citation>
    <scope>NUCLEOTIDE SEQUENCE [LARGE SCALE GENOMIC DNA]</scope>
</reference>
<accession>A0A427BBF1</accession>
<sequence>MPMASLPVVSLLFLGCIRLLILHSAKNERSFEAHAPYLKDAFDGGTKVTQLAEVKLELEGLNTGQENTKVNNMTARRVMDSTIECNGTAEANLPCVHRMKALVISIWGLRMIRATGELDCSSAYIRLREPNKSEDKTERICRSRRKGRRCEATYSSAMGLAAPWYRRGETFMESSISCSHGGRALVVKGAGEVENEEANSNYQDKAEGKKPRNFIRLVSTGFSTK</sequence>
<gene>
    <name evidence="2" type="ORF">B296_00007579</name>
</gene>
<organism evidence="2 3">
    <name type="scientific">Ensete ventricosum</name>
    <name type="common">Abyssinian banana</name>
    <name type="synonym">Musa ensete</name>
    <dbReference type="NCBI Taxonomy" id="4639"/>
    <lineage>
        <taxon>Eukaryota</taxon>
        <taxon>Viridiplantae</taxon>
        <taxon>Streptophyta</taxon>
        <taxon>Embryophyta</taxon>
        <taxon>Tracheophyta</taxon>
        <taxon>Spermatophyta</taxon>
        <taxon>Magnoliopsida</taxon>
        <taxon>Liliopsida</taxon>
        <taxon>Zingiberales</taxon>
        <taxon>Musaceae</taxon>
        <taxon>Ensete</taxon>
    </lineage>
</organism>
<keyword evidence="1" id="KW-0732">Signal</keyword>
<comment type="caution">
    <text evidence="2">The sequence shown here is derived from an EMBL/GenBank/DDBJ whole genome shotgun (WGS) entry which is preliminary data.</text>
</comment>
<evidence type="ECO:0000256" key="1">
    <source>
        <dbReference type="SAM" id="SignalP"/>
    </source>
</evidence>
<evidence type="ECO:0000313" key="2">
    <source>
        <dbReference type="EMBL" id="RRT85855.1"/>
    </source>
</evidence>
<proteinExistence type="predicted"/>
<name>A0A427BBF1_ENSVE</name>
<dbReference type="AlphaFoldDB" id="A0A427BBF1"/>
<dbReference type="Proteomes" id="UP000287651">
    <property type="component" value="Unassembled WGS sequence"/>
</dbReference>
<protein>
    <submittedName>
        <fullName evidence="2">Uncharacterized protein</fullName>
    </submittedName>
</protein>
<feature type="chain" id="PRO_5019488539" evidence="1">
    <location>
        <begin position="28"/>
        <end position="225"/>
    </location>
</feature>